<dbReference type="Gene3D" id="3.30.1120.100">
    <property type="match status" value="1"/>
</dbReference>
<dbReference type="Pfam" id="PF17951">
    <property type="entry name" value="FAS_meander"/>
    <property type="match status" value="1"/>
</dbReference>
<dbReference type="GO" id="GO:0006633">
    <property type="term" value="P:fatty acid biosynthetic process"/>
    <property type="evidence" value="ECO:0007669"/>
    <property type="project" value="InterPro"/>
</dbReference>
<dbReference type="PANTHER" id="PTHR10982">
    <property type="entry name" value="MALONYL COA-ACYL CARRIER PROTEIN TRANSACYLASE"/>
    <property type="match status" value="1"/>
</dbReference>
<evidence type="ECO:0000256" key="3">
    <source>
        <dbReference type="ARBA" id="ARBA00022857"/>
    </source>
</evidence>
<feature type="domain" description="Alfy-like armadillo-like repeat" evidence="7">
    <location>
        <begin position="1311"/>
        <end position="1374"/>
    </location>
</feature>
<organism evidence="8 9">
    <name type="scientific">Gymnopus androsaceus JB14</name>
    <dbReference type="NCBI Taxonomy" id="1447944"/>
    <lineage>
        <taxon>Eukaryota</taxon>
        <taxon>Fungi</taxon>
        <taxon>Dikarya</taxon>
        <taxon>Basidiomycota</taxon>
        <taxon>Agaricomycotina</taxon>
        <taxon>Agaricomycetes</taxon>
        <taxon>Agaricomycetidae</taxon>
        <taxon>Agaricales</taxon>
        <taxon>Marasmiineae</taxon>
        <taxon>Omphalotaceae</taxon>
        <taxon>Gymnopus</taxon>
    </lineage>
</organism>
<dbReference type="Gene3D" id="3.10.129.10">
    <property type="entry name" value="Hotdog Thioesterase"/>
    <property type="match status" value="1"/>
</dbReference>
<evidence type="ECO:0000256" key="4">
    <source>
        <dbReference type="ARBA" id="ARBA00023002"/>
    </source>
</evidence>
<keyword evidence="2" id="KW-0378">Hydrolase</keyword>
<dbReference type="InterPro" id="IPR013785">
    <property type="entry name" value="Aldolase_TIM"/>
</dbReference>
<dbReference type="FunFam" id="1.20.930.70:FF:000001">
    <property type="entry name" value="Fatty acid synthase beta subunit dehydratase"/>
    <property type="match status" value="1"/>
</dbReference>
<dbReference type="Pfam" id="PF22235">
    <property type="entry name" value="FAS1_thioest_ins"/>
    <property type="match status" value="1"/>
</dbReference>
<keyword evidence="4" id="KW-0560">Oxidoreductase</keyword>
<dbReference type="PRINTS" id="PR01483">
    <property type="entry name" value="FASYNTHASE"/>
</dbReference>
<evidence type="ECO:0000256" key="1">
    <source>
        <dbReference type="ARBA" id="ARBA00022679"/>
    </source>
</evidence>
<dbReference type="PANTHER" id="PTHR10982:SF21">
    <property type="entry name" value="FATTY ACID SYNTHASE SUBUNIT BETA"/>
    <property type="match status" value="1"/>
</dbReference>
<accession>A0A6A4GJM0</accession>
<dbReference type="Gene3D" id="3.40.47.10">
    <property type="match status" value="1"/>
</dbReference>
<dbReference type="SUPFAM" id="SSF51412">
    <property type="entry name" value="Inosine monophosphate dehydrogenase (IMPDH)"/>
    <property type="match status" value="1"/>
</dbReference>
<feature type="domain" description="Fatty acid synthase meander beta sheet" evidence="6">
    <location>
        <begin position="627"/>
        <end position="773"/>
    </location>
</feature>
<evidence type="ECO:0000313" key="9">
    <source>
        <dbReference type="Proteomes" id="UP000799118"/>
    </source>
</evidence>
<gene>
    <name evidence="8" type="ORF">BT96DRAFT_982015</name>
</gene>
<keyword evidence="1" id="KW-0808">Transferase</keyword>
<dbReference type="InterPro" id="IPR016039">
    <property type="entry name" value="Thiolase-like"/>
</dbReference>
<dbReference type="InterPro" id="IPR013320">
    <property type="entry name" value="ConA-like_dom_sf"/>
</dbReference>
<dbReference type="SUPFAM" id="SSF54637">
    <property type="entry name" value="Thioesterase/thiol ester dehydrase-isomerase"/>
    <property type="match status" value="1"/>
</dbReference>
<protein>
    <submittedName>
        <fullName evidence="8">Uncharacterized protein</fullName>
    </submittedName>
</protein>
<dbReference type="SUPFAM" id="SSF49899">
    <property type="entry name" value="Concanavalin A-like lectins/glucanases"/>
    <property type="match status" value="1"/>
</dbReference>
<keyword evidence="9" id="KW-1185">Reference proteome</keyword>
<dbReference type="GO" id="GO:0019171">
    <property type="term" value="F:(3R)-hydroxyacyl-[acyl-carrier-protein] dehydratase activity"/>
    <property type="evidence" value="ECO:0007669"/>
    <property type="project" value="InterPro"/>
</dbReference>
<sequence>MENVLNYLKVKKIDIECFQEQQCCSEAFHGQGRTDQGHAWKRQFLAQSAVTDAELYNSTEIKREENWAEKIAPRLVKSKDGTIHLDTPFSRLLGKPPIMVPGMTPSTVQAGFVSAVLDAGYHVELAGGGHYNANALHAKVIEIQLKIPQGAGITLNCIYINPAQFGFQFPLWQELRKEGFPIEGFCIGAGVPSTEKAAEIIEGLRSAGIKHLGLKPGSVDGIRQVINIAAANPDFPIIMQWTGGRAGGHHSFEDFHQPMLSTYRDIRKQDNIILVGGSGFGAAEDVWPYLTGDWSLEFGFQPMPYDGFLFGSRVMVAKDAHTSSSVKDLIVACSGVDDQQWEGTYAKPTGGVLTVHSELGEPIHKVATRAVKLWKEFDDTVFKLPKEKREAWLSEHRGEVTEKLNRDFSKPWFGWKKDGSVAELRDMTYEESVLRMVRLMYVAHEQRWVDISLRNLTGDWMRRIEERFAGVNGSGTKTSVLQSYNSLNDPLPCVESFFKTYPLATQQLLSADDSGFFLAISQRRGQKPVPFIPILDASFEVWFKKDSLWAAEDIEAVFDQDPERVCILQGPVAVKHWMVKDEPIKDMLGNVNSSLIASVLKRSYGAFWSPLVSKSASTKEIVYQFGKSLPTNVSWLASLAGSELNWLQALVGSPSIVQGSSYISNPICRLFFPRPHEKVVVGLSNGQPKLVVAYGGARSYGLHDSEFRATEIVYNASTNLIDVTIFEERRQVSVPLTLQFKCKPSMGSAPIHEIVAGRNNRIKAFYWKLWCGDDQDLPDLDVHDTFTGPEVTLNANDIEKFCSIVGNNDESFKSVRTDKISAPMDFAIVAGWQAIIKSIFPSAIVLKLVHLSNSFRMIKGARSFQAGDVCRSEANIVSVVNTAPGKVVKVKGHVYRDGKPVVEVVSAFLYRGSVSFRELSVTGNIFIQDQLKNFHKVGSVDFQADDAHRNPVVSYLQRHGVVQGLTVPLANEGYIWEQSFSLYPPTTRWASESWGEYLCLAGAVIGWTRGTTLMGPTNIVAHELESYGVRTFSAKEMAFNILGLMHPLLFSITQVEPIWADLNGGMDRLSDLAEITTRIRSSLMKKSDLRRAIARDNAADYKILNGVDAERLIQTETLVDFTKLRGLIDLEKVIVVTGSGEVGPWGSSRTRWEMEARGEFTIEGCTQPNHSLSKQLADCKFSIPTIEVTPEEASKVKLQHSDKCDIWAGEGGQWFFKLKKGACYIYLSEVGLSLGCGMGGQASLGKTFHDCCAEKEVQNDICKKLSIITTAGWINLLLLSFSEFAKIPVGAQHHTCTVDLKTKAIYLLWNSAPKSYAILKLFELLTGLNHRNRAILSVPEVIQPLLEHLPKVQEKKEKTVVLKLARKLLDMGASPSVARGMFQRSIKDDGTLDMDLLELIRAGMKSRWLEHFSFRSSAGLFLTQEGVKSLPVTGFTFMIWLWIDKLPQMGTSQMLFSTRMSGMSEDLLSLRLQHDGKLEFSSASNKQSVEFTQARILRAKWTHITLVHYPGRDRFSNPSIRLFIDGVLTDTLNWFYPKPSISSAQPAIEYIIGDNSKDVTMSWCFASCYMIALPLDRSIANTPPGDDIPRFIHHLGPRYFGSFQDPALAKFLTYEASTSLNMFLSNIQLAASQRPPPATPLSPNANGASAIMMTQVSSSIVKAVKDGIGLPESAIIFALSPLNCVASGFSRSIPALGGSGLGNGSGGKADQASSRREFVVKGDVFVMKAKCLDNALWRVGGAAVALRLVQVAQTQHELSRALGVLTDVMKNSWQNSEDIERLRPFA</sequence>
<dbReference type="GO" id="GO:0016787">
    <property type="term" value="F:hydrolase activity"/>
    <property type="evidence" value="ECO:0007669"/>
    <property type="project" value="UniProtKB-KW"/>
</dbReference>
<name>A0A6A4GJM0_9AGAR</name>
<evidence type="ECO:0000259" key="7">
    <source>
        <dbReference type="Pfam" id="PF23295"/>
    </source>
</evidence>
<dbReference type="Pfam" id="PF23295">
    <property type="entry name" value="Arm_4"/>
    <property type="match status" value="1"/>
</dbReference>
<dbReference type="Gene3D" id="2.60.120.200">
    <property type="match status" value="1"/>
</dbReference>
<dbReference type="InterPro" id="IPR056252">
    <property type="entry name" value="Alfy-like_Arm-like"/>
</dbReference>
<dbReference type="GO" id="GO:0004312">
    <property type="term" value="F:fatty acid synthase activity"/>
    <property type="evidence" value="ECO:0007669"/>
    <property type="project" value="InterPro"/>
</dbReference>
<dbReference type="OrthoDB" id="4251012at2759"/>
<reference evidence="8" key="1">
    <citation type="journal article" date="2019" name="Environ. Microbiol.">
        <title>Fungal ecological strategies reflected in gene transcription - a case study of two litter decomposers.</title>
        <authorList>
            <person name="Barbi F."/>
            <person name="Kohler A."/>
            <person name="Barry K."/>
            <person name="Baskaran P."/>
            <person name="Daum C."/>
            <person name="Fauchery L."/>
            <person name="Ihrmark K."/>
            <person name="Kuo A."/>
            <person name="LaButti K."/>
            <person name="Lipzen A."/>
            <person name="Morin E."/>
            <person name="Grigoriev I.V."/>
            <person name="Henrissat B."/>
            <person name="Lindahl B."/>
            <person name="Martin F."/>
        </authorList>
    </citation>
    <scope>NUCLEOTIDE SEQUENCE</scope>
    <source>
        <strain evidence="8">JB14</strain>
    </source>
</reference>
<proteinExistence type="predicted"/>
<dbReference type="InterPro" id="IPR029069">
    <property type="entry name" value="HotDog_dom_sf"/>
</dbReference>
<dbReference type="Proteomes" id="UP000799118">
    <property type="component" value="Unassembled WGS sequence"/>
</dbReference>
<evidence type="ECO:0000259" key="5">
    <source>
        <dbReference type="Pfam" id="PF08354"/>
    </source>
</evidence>
<dbReference type="Pfam" id="PF08354">
    <property type="entry name" value="Fas1-AflB-like_hel"/>
    <property type="match status" value="1"/>
</dbReference>
<dbReference type="InterPro" id="IPR003965">
    <property type="entry name" value="Fatty_acid_synthase"/>
</dbReference>
<dbReference type="Gene3D" id="3.20.20.70">
    <property type="entry name" value="Aldolase class I"/>
    <property type="match status" value="1"/>
</dbReference>
<dbReference type="InterPro" id="IPR040883">
    <property type="entry name" value="FAS_meander"/>
</dbReference>
<dbReference type="EMBL" id="ML769969">
    <property type="protein sequence ID" value="KAE9385557.1"/>
    <property type="molecule type" value="Genomic_DNA"/>
</dbReference>
<dbReference type="GO" id="GO:0005835">
    <property type="term" value="C:fatty acid synthase complex"/>
    <property type="evidence" value="ECO:0007669"/>
    <property type="project" value="InterPro"/>
</dbReference>
<dbReference type="GO" id="GO:0004318">
    <property type="term" value="F:enoyl-[acyl-carrier-protein] reductase (NADH) activity"/>
    <property type="evidence" value="ECO:0007669"/>
    <property type="project" value="InterPro"/>
</dbReference>
<keyword evidence="3" id="KW-0521">NADP</keyword>
<dbReference type="Gene3D" id="1.20.930.70">
    <property type="match status" value="1"/>
</dbReference>
<dbReference type="FunFam" id="3.20.20.70:FF:000078">
    <property type="entry name" value="Fatty acid synthase beta subunit dehydratase"/>
    <property type="match status" value="1"/>
</dbReference>
<dbReference type="Gene3D" id="3.40.50.720">
    <property type="entry name" value="NAD(P)-binding Rossmann-like Domain"/>
    <property type="match status" value="1"/>
</dbReference>
<evidence type="ECO:0000259" key="6">
    <source>
        <dbReference type="Pfam" id="PF17951"/>
    </source>
</evidence>
<dbReference type="InterPro" id="IPR013565">
    <property type="entry name" value="Fas1/AflB-like_central"/>
</dbReference>
<dbReference type="InterPro" id="IPR050830">
    <property type="entry name" value="Fungal_FAS"/>
</dbReference>
<feature type="domain" description="Fatty acid synthase beta subunit AflB /Fas1-like central" evidence="5">
    <location>
        <begin position="236"/>
        <end position="588"/>
    </location>
</feature>
<evidence type="ECO:0000256" key="2">
    <source>
        <dbReference type="ARBA" id="ARBA00022801"/>
    </source>
</evidence>
<evidence type="ECO:0000313" key="8">
    <source>
        <dbReference type="EMBL" id="KAE9385557.1"/>
    </source>
</evidence>